<evidence type="ECO:0000256" key="1">
    <source>
        <dbReference type="SAM" id="SignalP"/>
    </source>
</evidence>
<dbReference type="RefSeq" id="WP_119408753.1">
    <property type="nucleotide sequence ID" value="NZ_CP032869.1"/>
</dbReference>
<feature type="chain" id="PRO_5019723914" description="DUF4412 domain-containing protein" evidence="1">
    <location>
        <begin position="23"/>
        <end position="232"/>
    </location>
</feature>
<organism evidence="2 3">
    <name type="scientific">Mucilaginibacter celer</name>
    <dbReference type="NCBI Taxonomy" id="2305508"/>
    <lineage>
        <taxon>Bacteria</taxon>
        <taxon>Pseudomonadati</taxon>
        <taxon>Bacteroidota</taxon>
        <taxon>Sphingobacteriia</taxon>
        <taxon>Sphingobacteriales</taxon>
        <taxon>Sphingobacteriaceae</taxon>
        <taxon>Mucilaginibacter</taxon>
    </lineage>
</organism>
<evidence type="ECO:0000313" key="2">
    <source>
        <dbReference type="EMBL" id="AYL95049.1"/>
    </source>
</evidence>
<proteinExistence type="predicted"/>
<dbReference type="Proteomes" id="UP000270046">
    <property type="component" value="Chromosome"/>
</dbReference>
<keyword evidence="1" id="KW-0732">Signal</keyword>
<name>A0A494VLT3_9SPHI</name>
<accession>A0A494VLT3</accession>
<reference evidence="2 3" key="1">
    <citation type="submission" date="2018-10" db="EMBL/GenBank/DDBJ databases">
        <title>Genome sequencing of Mucilaginibacter sp. HYN0043.</title>
        <authorList>
            <person name="Kim M."/>
            <person name="Yi H."/>
        </authorList>
    </citation>
    <scope>NUCLEOTIDE SEQUENCE [LARGE SCALE GENOMIC DNA]</scope>
    <source>
        <strain evidence="2 3">HYN0043</strain>
    </source>
</reference>
<dbReference type="EMBL" id="CP032869">
    <property type="protein sequence ID" value="AYL95049.1"/>
    <property type="molecule type" value="Genomic_DNA"/>
</dbReference>
<dbReference type="AlphaFoldDB" id="A0A494VLT3"/>
<evidence type="ECO:0000313" key="3">
    <source>
        <dbReference type="Proteomes" id="UP000270046"/>
    </source>
</evidence>
<dbReference type="OrthoDB" id="703071at2"/>
<dbReference type="KEGG" id="muh:HYN43_006945"/>
<gene>
    <name evidence="2" type="ORF">HYN43_006945</name>
</gene>
<feature type="signal peptide" evidence="1">
    <location>
        <begin position="1"/>
        <end position="22"/>
    </location>
</feature>
<keyword evidence="3" id="KW-1185">Reference proteome</keyword>
<sequence>MKPVFKLSLIFLICLSACGAFAQRGYTPDVARAIGNSDMQWQSQMSGLRMLGMRGGDITYNFKYTFTVTMADGTTKEVNSKIYVDTSLHKNYLLFVDKSLPKTDSNRNQKIFPEQTKEISRNVALISGNIKKADFATPPRYYRGIAKDSCWMFKVISGSINAYSFLSEEDGQMFNPSTIVAIQLNDGAIVKFNEENLKQMVGDDIDALEIIQRKNYMRAIKKFNRNREKEKK</sequence>
<evidence type="ECO:0008006" key="4">
    <source>
        <dbReference type="Google" id="ProtNLM"/>
    </source>
</evidence>
<protein>
    <recommendedName>
        <fullName evidence="4">DUF4412 domain-containing protein</fullName>
    </recommendedName>
</protein>